<dbReference type="AlphaFoldDB" id="A0A6C0CGL7"/>
<evidence type="ECO:0000256" key="4">
    <source>
        <dbReference type="ARBA" id="ARBA00022691"/>
    </source>
</evidence>
<dbReference type="PANTHER" id="PTHR33841">
    <property type="entry name" value="DNA METHYLTRANSFERASE YEEA-RELATED"/>
    <property type="match status" value="1"/>
</dbReference>
<proteinExistence type="predicted"/>
<evidence type="ECO:0000256" key="5">
    <source>
        <dbReference type="ARBA" id="ARBA00047942"/>
    </source>
</evidence>
<dbReference type="InterPro" id="IPR002052">
    <property type="entry name" value="DNA_methylase_N6_adenine_CS"/>
</dbReference>
<protein>
    <recommendedName>
        <fullName evidence="1">site-specific DNA-methyltransferase (adenine-specific)</fullName>
        <ecNumber evidence="1">2.1.1.72</ecNumber>
    </recommendedName>
</protein>
<evidence type="ECO:0000256" key="2">
    <source>
        <dbReference type="ARBA" id="ARBA00022603"/>
    </source>
</evidence>
<dbReference type="GO" id="GO:0009007">
    <property type="term" value="F:site-specific DNA-methyltransferase (adenine-specific) activity"/>
    <property type="evidence" value="ECO:0007669"/>
    <property type="project" value="UniProtKB-EC"/>
</dbReference>
<dbReference type="PROSITE" id="PS00092">
    <property type="entry name" value="N6_MTASE"/>
    <property type="match status" value="1"/>
</dbReference>
<dbReference type="InterPro" id="IPR050953">
    <property type="entry name" value="N4_N6_ade-DNA_methylase"/>
</dbReference>
<keyword evidence="2" id="KW-0489">Methyltransferase</keyword>
<name>A0A6C0CGL7_9ZZZZ</name>
<sequence length="379" mass="42955">MPEFSDRSRKLNDLLSTEVRKEYGIYFTPLSARSRVLDLLQTFGVTSPQTILEPSFGSGEFLDDMKTAYPTATVYGVELSKDMYDEYPESPTLVNSDFLDYHADPVDLVIGNPPYVVTKIKNSECQTGRGNLFVLFIYKCLKEHMHEGSILAFVLPTSFYNCSYYEPCRRYISKHATILHVETVDAKYYETGQKTMILILRKETSQNTKFILSRANSVYITPEYTQLQKSLSEASTLRELGFSVKTGDVVWNQEKEKLSDDPGTLIIYTSNIVNNILTFPTLKGGKKQYIQGFGKKVSVGPAIVVSRGYGNNYVFNWAVIPEGMDFYGENHTNVIVGPPEHFDRVVSSLRSERTCEFIRMFVGNGAFSKTELETILPIF</sequence>
<dbReference type="EC" id="2.1.1.72" evidence="1"/>
<dbReference type="GO" id="GO:0006304">
    <property type="term" value="P:DNA modification"/>
    <property type="evidence" value="ECO:0007669"/>
    <property type="project" value="InterPro"/>
</dbReference>
<dbReference type="PRINTS" id="PR00507">
    <property type="entry name" value="N12N6MTFRASE"/>
</dbReference>
<evidence type="ECO:0000256" key="1">
    <source>
        <dbReference type="ARBA" id="ARBA00011900"/>
    </source>
</evidence>
<dbReference type="Pfam" id="PF07669">
    <property type="entry name" value="Eco57I"/>
    <property type="match status" value="1"/>
</dbReference>
<comment type="catalytic activity">
    <reaction evidence="5">
        <text>a 2'-deoxyadenosine in DNA + S-adenosyl-L-methionine = an N(6)-methyl-2'-deoxyadenosine in DNA + S-adenosyl-L-homocysteine + H(+)</text>
        <dbReference type="Rhea" id="RHEA:15197"/>
        <dbReference type="Rhea" id="RHEA-COMP:12418"/>
        <dbReference type="Rhea" id="RHEA-COMP:12419"/>
        <dbReference type="ChEBI" id="CHEBI:15378"/>
        <dbReference type="ChEBI" id="CHEBI:57856"/>
        <dbReference type="ChEBI" id="CHEBI:59789"/>
        <dbReference type="ChEBI" id="CHEBI:90615"/>
        <dbReference type="ChEBI" id="CHEBI:90616"/>
        <dbReference type="EC" id="2.1.1.72"/>
    </reaction>
</comment>
<dbReference type="InterPro" id="IPR029063">
    <property type="entry name" value="SAM-dependent_MTases_sf"/>
</dbReference>
<dbReference type="InterPro" id="IPR011639">
    <property type="entry name" value="MethylTrfase_TaqI-like_dom"/>
</dbReference>
<accession>A0A6C0CGL7</accession>
<organism evidence="7">
    <name type="scientific">viral metagenome</name>
    <dbReference type="NCBI Taxonomy" id="1070528"/>
    <lineage>
        <taxon>unclassified sequences</taxon>
        <taxon>metagenomes</taxon>
        <taxon>organismal metagenomes</taxon>
    </lineage>
</organism>
<feature type="domain" description="Type II methyltransferase M.TaqI-like" evidence="6">
    <location>
        <begin position="104"/>
        <end position="181"/>
    </location>
</feature>
<keyword evidence="4" id="KW-0949">S-adenosyl-L-methionine</keyword>
<dbReference type="EMBL" id="MN739420">
    <property type="protein sequence ID" value="QHT03916.1"/>
    <property type="molecule type" value="Genomic_DNA"/>
</dbReference>
<evidence type="ECO:0000256" key="3">
    <source>
        <dbReference type="ARBA" id="ARBA00022679"/>
    </source>
</evidence>
<evidence type="ECO:0000313" key="7">
    <source>
        <dbReference type="EMBL" id="QHT03916.1"/>
    </source>
</evidence>
<dbReference type="SUPFAM" id="SSF53335">
    <property type="entry name" value="S-adenosyl-L-methionine-dependent methyltransferases"/>
    <property type="match status" value="1"/>
</dbReference>
<dbReference type="Gene3D" id="3.40.50.150">
    <property type="entry name" value="Vaccinia Virus protein VP39"/>
    <property type="match status" value="1"/>
</dbReference>
<keyword evidence="3" id="KW-0808">Transferase</keyword>
<dbReference type="CDD" id="cd02440">
    <property type="entry name" value="AdoMet_MTases"/>
    <property type="match status" value="1"/>
</dbReference>
<dbReference type="GO" id="GO:0003676">
    <property type="term" value="F:nucleic acid binding"/>
    <property type="evidence" value="ECO:0007669"/>
    <property type="project" value="InterPro"/>
</dbReference>
<dbReference type="GO" id="GO:0032259">
    <property type="term" value="P:methylation"/>
    <property type="evidence" value="ECO:0007669"/>
    <property type="project" value="UniProtKB-KW"/>
</dbReference>
<dbReference type="PANTHER" id="PTHR33841:SF1">
    <property type="entry name" value="DNA METHYLTRANSFERASE A"/>
    <property type="match status" value="1"/>
</dbReference>
<evidence type="ECO:0000259" key="6">
    <source>
        <dbReference type="Pfam" id="PF07669"/>
    </source>
</evidence>
<reference evidence="7" key="1">
    <citation type="journal article" date="2020" name="Nature">
        <title>Giant virus diversity and host interactions through global metagenomics.</title>
        <authorList>
            <person name="Schulz F."/>
            <person name="Roux S."/>
            <person name="Paez-Espino D."/>
            <person name="Jungbluth S."/>
            <person name="Walsh D.A."/>
            <person name="Denef V.J."/>
            <person name="McMahon K.D."/>
            <person name="Konstantinidis K.T."/>
            <person name="Eloe-Fadrosh E.A."/>
            <person name="Kyrpides N.C."/>
            <person name="Woyke T."/>
        </authorList>
    </citation>
    <scope>NUCLEOTIDE SEQUENCE</scope>
    <source>
        <strain evidence="7">GVMAG-M-3300021137-6</strain>
    </source>
</reference>